<accession>A0AA35M915</accession>
<dbReference type="Proteomes" id="UP001160390">
    <property type="component" value="Unassembled WGS sequence"/>
</dbReference>
<gene>
    <name evidence="1" type="ORF">CCHLO57077_00007226</name>
</gene>
<organism evidence="1 2">
    <name type="scientific">Clonostachys chloroleuca</name>
    <dbReference type="NCBI Taxonomy" id="1926264"/>
    <lineage>
        <taxon>Eukaryota</taxon>
        <taxon>Fungi</taxon>
        <taxon>Dikarya</taxon>
        <taxon>Ascomycota</taxon>
        <taxon>Pezizomycotina</taxon>
        <taxon>Sordariomycetes</taxon>
        <taxon>Hypocreomycetidae</taxon>
        <taxon>Hypocreales</taxon>
        <taxon>Bionectriaceae</taxon>
        <taxon>Clonostachys</taxon>
    </lineage>
</organism>
<name>A0AA35M915_9HYPO</name>
<reference evidence="1" key="1">
    <citation type="submission" date="2023-01" db="EMBL/GenBank/DDBJ databases">
        <authorList>
            <person name="Piombo E."/>
        </authorList>
    </citation>
    <scope>NUCLEOTIDE SEQUENCE</scope>
</reference>
<proteinExistence type="predicted"/>
<dbReference type="AlphaFoldDB" id="A0AA35M915"/>
<dbReference type="EMBL" id="CABFNP030001239">
    <property type="protein sequence ID" value="CAI6092782.1"/>
    <property type="molecule type" value="Genomic_DNA"/>
</dbReference>
<comment type="caution">
    <text evidence="1">The sequence shown here is derived from an EMBL/GenBank/DDBJ whole genome shotgun (WGS) entry which is preliminary data.</text>
</comment>
<evidence type="ECO:0000313" key="1">
    <source>
        <dbReference type="EMBL" id="CAI6092782.1"/>
    </source>
</evidence>
<sequence length="66" mass="7562">MIPFQLGESRSVPAINWQIIDLQRAAFVDMELYLIQDPARGKNEALELSAMFMKEWFHTSSAMGVM</sequence>
<evidence type="ECO:0000313" key="2">
    <source>
        <dbReference type="Proteomes" id="UP001160390"/>
    </source>
</evidence>
<keyword evidence="2" id="KW-1185">Reference proteome</keyword>
<protein>
    <submittedName>
        <fullName evidence="1">Uncharacterized protein</fullName>
    </submittedName>
</protein>